<keyword evidence="1" id="KW-0436">Ligase</keyword>
<evidence type="ECO:0000256" key="4">
    <source>
        <dbReference type="ARBA" id="ARBA00023146"/>
    </source>
</evidence>
<reference evidence="6 7" key="1">
    <citation type="submission" date="2015-12" db="EMBL/GenBank/DDBJ databases">
        <title>Diversity of Burkholderia near neighbor genomes.</title>
        <authorList>
            <person name="Sahl J."/>
            <person name="Wagner D."/>
            <person name="Keim P."/>
        </authorList>
    </citation>
    <scope>NUCLEOTIDE SEQUENCE [LARGE SCALE GENOMIC DNA]</scope>
    <source>
        <strain evidence="6 7">BDU8</strain>
    </source>
</reference>
<dbReference type="SUPFAM" id="SSF47323">
    <property type="entry name" value="Anticodon-binding domain of a subclass of class I aminoacyl-tRNA synthetases"/>
    <property type="match status" value="1"/>
</dbReference>
<evidence type="ECO:0000256" key="5">
    <source>
        <dbReference type="SAM" id="MobiDB-lite"/>
    </source>
</evidence>
<gene>
    <name evidence="6" type="ORF">WS71_08780</name>
</gene>
<evidence type="ECO:0000313" key="6">
    <source>
        <dbReference type="EMBL" id="AOJ07389.1"/>
    </source>
</evidence>
<dbReference type="Proteomes" id="UP000067711">
    <property type="component" value="Chromosome 2"/>
</dbReference>
<dbReference type="GO" id="GO:0006418">
    <property type="term" value="P:tRNA aminoacylation for protein translation"/>
    <property type="evidence" value="ECO:0007669"/>
    <property type="project" value="InterPro"/>
</dbReference>
<dbReference type="GO" id="GO:0005524">
    <property type="term" value="F:ATP binding"/>
    <property type="evidence" value="ECO:0007669"/>
    <property type="project" value="UniProtKB-KW"/>
</dbReference>
<sequence>MGGATRSHDETAASATAARGWQPPPPRDDRAVLARWEHVRSLRPHLTKALEEARGAGWIGRSNEAGVVVRAPRDMLDALTPLRDALAAVIIVADVRLEAGEEIAVAVTRPRPARCERCRHVLSRRVLPEQSGQCFIAGPA</sequence>
<evidence type="ECO:0000313" key="7">
    <source>
        <dbReference type="Proteomes" id="UP000067711"/>
    </source>
</evidence>
<dbReference type="Gene3D" id="1.10.730.20">
    <property type="match status" value="1"/>
</dbReference>
<feature type="region of interest" description="Disordered" evidence="5">
    <location>
        <begin position="1"/>
        <end position="28"/>
    </location>
</feature>
<dbReference type="InterPro" id="IPR009080">
    <property type="entry name" value="tRNAsynth_Ia_anticodon-bd"/>
</dbReference>
<keyword evidence="4" id="KW-0030">Aminoacyl-tRNA synthetase</keyword>
<dbReference type="AlphaFoldDB" id="A0A1B4FUL6"/>
<evidence type="ECO:0000256" key="1">
    <source>
        <dbReference type="ARBA" id="ARBA00022598"/>
    </source>
</evidence>
<keyword evidence="2" id="KW-0547">Nucleotide-binding</keyword>
<accession>A0A1B4FUL6</accession>
<dbReference type="EMBL" id="CP013388">
    <property type="protein sequence ID" value="AOJ07389.1"/>
    <property type="molecule type" value="Genomic_DNA"/>
</dbReference>
<proteinExistence type="predicted"/>
<protein>
    <submittedName>
        <fullName evidence="6">Uncharacterized protein</fullName>
    </submittedName>
</protein>
<organism evidence="6 7">
    <name type="scientific">Burkholderia mayonis</name>
    <dbReference type="NCBI Taxonomy" id="1385591"/>
    <lineage>
        <taxon>Bacteria</taxon>
        <taxon>Pseudomonadati</taxon>
        <taxon>Pseudomonadota</taxon>
        <taxon>Betaproteobacteria</taxon>
        <taxon>Burkholderiales</taxon>
        <taxon>Burkholderiaceae</taxon>
        <taxon>Burkholderia</taxon>
        <taxon>pseudomallei group</taxon>
    </lineage>
</organism>
<feature type="compositionally biased region" description="Basic and acidic residues" evidence="5">
    <location>
        <begin position="1"/>
        <end position="11"/>
    </location>
</feature>
<keyword evidence="3" id="KW-0067">ATP-binding</keyword>
<dbReference type="GO" id="GO:0004812">
    <property type="term" value="F:aminoacyl-tRNA ligase activity"/>
    <property type="evidence" value="ECO:0007669"/>
    <property type="project" value="UniProtKB-KW"/>
</dbReference>
<evidence type="ECO:0000256" key="2">
    <source>
        <dbReference type="ARBA" id="ARBA00022741"/>
    </source>
</evidence>
<name>A0A1B4FUL6_9BURK</name>
<evidence type="ECO:0000256" key="3">
    <source>
        <dbReference type="ARBA" id="ARBA00022840"/>
    </source>
</evidence>